<dbReference type="Pfam" id="PF13528">
    <property type="entry name" value="Glyco_trans_1_3"/>
    <property type="match status" value="1"/>
</dbReference>
<dbReference type="EMBL" id="AP027272">
    <property type="protein sequence ID" value="BDX08554.1"/>
    <property type="molecule type" value="Genomic_DNA"/>
</dbReference>
<proteinExistence type="predicted"/>
<dbReference type="KEGG" id="pmaw:MACH26_40750"/>
<evidence type="ECO:0000313" key="1">
    <source>
        <dbReference type="EMBL" id="BDX08554.1"/>
    </source>
</evidence>
<dbReference type="AlphaFoldDB" id="A0AA48KUG2"/>
<keyword evidence="1" id="KW-0808">Transferase</keyword>
<dbReference type="NCBIfam" id="TIGR00661">
    <property type="entry name" value="MJ1255"/>
    <property type="match status" value="1"/>
</dbReference>
<dbReference type="Gene3D" id="3.40.50.2000">
    <property type="entry name" value="Glycogen Phosphorylase B"/>
    <property type="match status" value="1"/>
</dbReference>
<dbReference type="Proteomes" id="UP001333710">
    <property type="component" value="Chromosome"/>
</dbReference>
<accession>A0AA48KUG2</accession>
<gene>
    <name evidence="1" type="ORF">MACH26_40750</name>
</gene>
<sequence>MTLKILYGVQGTGNGHTTRARVMAKAFSQRTDVKVDYLFSGRPREKYFDMEIFGDFQTRKGLTFVHSDGAVDQFKTVMQASPLQLIKDIRGLDLSGYDLVLNDFEPISAWASKLQKVPSISISHQASFGHDVPKAGQSFIDKLIMNSFAPTAMSLGVHWYHFGHSIMPPFIEDQISEVSPGSHYLVYLPFESLSDIDTLLESLSEYNFMCFHPDVETERDDGHVSWRKPSKAGFHKALHSCAGVIANGGFELSSECLQLGKKLLIKPLHGQFEQLSNAKTLDTLGLCRIMMRLDQERLEQWLDEPAGEAIEFPSDPSILIDWLVEKDWQNTESVVQKLWQQVKFPDRVQRKLSAMSKA</sequence>
<dbReference type="GO" id="GO:0016740">
    <property type="term" value="F:transferase activity"/>
    <property type="evidence" value="ECO:0007669"/>
    <property type="project" value="UniProtKB-KW"/>
</dbReference>
<dbReference type="RefSeq" id="WP_338294619.1">
    <property type="nucleotide sequence ID" value="NZ_AP027272.1"/>
</dbReference>
<reference evidence="1" key="1">
    <citation type="submission" date="2023-01" db="EMBL/GenBank/DDBJ databases">
        <title>Complete genome sequence of Planctobacterium marinum strain Dej080120_11.</title>
        <authorList>
            <person name="Ueki S."/>
            <person name="Maruyama F."/>
        </authorList>
    </citation>
    <scope>NUCLEOTIDE SEQUENCE</scope>
    <source>
        <strain evidence="1">Dej080120_11</strain>
    </source>
</reference>
<name>A0AA48KUG2_9ALTE</name>
<organism evidence="1 2">
    <name type="scientific">Planctobacterium marinum</name>
    <dbReference type="NCBI Taxonomy" id="1631968"/>
    <lineage>
        <taxon>Bacteria</taxon>
        <taxon>Pseudomonadati</taxon>
        <taxon>Pseudomonadota</taxon>
        <taxon>Gammaproteobacteria</taxon>
        <taxon>Alteromonadales</taxon>
        <taxon>Alteromonadaceae</taxon>
        <taxon>Planctobacterium</taxon>
    </lineage>
</organism>
<protein>
    <submittedName>
        <fullName evidence="1">Glycosyl transferase</fullName>
    </submittedName>
</protein>
<keyword evidence="2" id="KW-1185">Reference proteome</keyword>
<dbReference type="InterPro" id="IPR005262">
    <property type="entry name" value="MJ1255-like"/>
</dbReference>
<evidence type="ECO:0000313" key="2">
    <source>
        <dbReference type="Proteomes" id="UP001333710"/>
    </source>
</evidence>